<evidence type="ECO:0000313" key="10">
    <source>
        <dbReference type="EMBL" id="AKT36846.1"/>
    </source>
</evidence>
<evidence type="ECO:0000256" key="4">
    <source>
        <dbReference type="ARBA" id="ARBA00022692"/>
    </source>
</evidence>
<keyword evidence="3" id="KW-1003">Cell membrane</keyword>
<feature type="transmembrane region" description="Helical" evidence="9">
    <location>
        <begin position="12"/>
        <end position="34"/>
    </location>
</feature>
<keyword evidence="2" id="KW-0813">Transport</keyword>
<gene>
    <name evidence="10" type="ORF">CMC5_009670</name>
</gene>
<reference evidence="10 11" key="1">
    <citation type="submission" date="2015-07" db="EMBL/GenBank/DDBJ databases">
        <title>Genome analysis of myxobacterium Chondromyces crocatus Cm c5 reveals a high potential for natural compound synthesis and the genetic basis for the loss of fruiting body formation.</title>
        <authorList>
            <person name="Zaburannyi N."/>
            <person name="Bunk B."/>
            <person name="Maier J."/>
            <person name="Overmann J."/>
            <person name="Mueller R."/>
        </authorList>
    </citation>
    <scope>NUCLEOTIDE SEQUENCE [LARGE SCALE GENOMIC DNA]</scope>
    <source>
        <strain evidence="10 11">Cm c5</strain>
    </source>
</reference>
<name>A0A0K1E7I6_CHOCO</name>
<evidence type="ECO:0000256" key="6">
    <source>
        <dbReference type="ARBA" id="ARBA00023065"/>
    </source>
</evidence>
<evidence type="ECO:0000256" key="9">
    <source>
        <dbReference type="SAM" id="Phobius"/>
    </source>
</evidence>
<dbReference type="PATRIC" id="fig|52.7.peg.1036"/>
<accession>A0A0K1E7I6</accession>
<dbReference type="KEGG" id="ccro:CMC5_009670"/>
<evidence type="ECO:0000256" key="7">
    <source>
        <dbReference type="ARBA" id="ARBA00023136"/>
    </source>
</evidence>
<dbReference type="EMBL" id="CP012159">
    <property type="protein sequence ID" value="AKT36846.1"/>
    <property type="molecule type" value="Genomic_DNA"/>
</dbReference>
<evidence type="ECO:0000256" key="8">
    <source>
        <dbReference type="ARBA" id="ARBA00034708"/>
    </source>
</evidence>
<keyword evidence="5 9" id="KW-1133">Transmembrane helix</keyword>
<organism evidence="10 11">
    <name type="scientific">Chondromyces crocatus</name>
    <dbReference type="NCBI Taxonomy" id="52"/>
    <lineage>
        <taxon>Bacteria</taxon>
        <taxon>Pseudomonadati</taxon>
        <taxon>Myxococcota</taxon>
        <taxon>Polyangia</taxon>
        <taxon>Polyangiales</taxon>
        <taxon>Polyangiaceae</taxon>
        <taxon>Chondromyces</taxon>
    </lineage>
</organism>
<dbReference type="RefSeq" id="WP_050429297.1">
    <property type="nucleotide sequence ID" value="NZ_CP012159.1"/>
</dbReference>
<dbReference type="InterPro" id="IPR044669">
    <property type="entry name" value="YneE/VCCN1/2-like"/>
</dbReference>
<evidence type="ECO:0000313" key="11">
    <source>
        <dbReference type="Proteomes" id="UP000067626"/>
    </source>
</evidence>
<feature type="transmembrane region" description="Helical" evidence="9">
    <location>
        <begin position="40"/>
        <end position="62"/>
    </location>
</feature>
<dbReference type="GO" id="GO:0005886">
    <property type="term" value="C:plasma membrane"/>
    <property type="evidence" value="ECO:0007669"/>
    <property type="project" value="UniProtKB-SubCell"/>
</dbReference>
<evidence type="ECO:0000256" key="2">
    <source>
        <dbReference type="ARBA" id="ARBA00022448"/>
    </source>
</evidence>
<evidence type="ECO:0000256" key="3">
    <source>
        <dbReference type="ARBA" id="ARBA00022475"/>
    </source>
</evidence>
<protein>
    <recommendedName>
        <fullName evidence="12">Bestrophin</fullName>
    </recommendedName>
</protein>
<comment type="subcellular location">
    <subcellularLocation>
        <location evidence="1">Cell membrane</location>
        <topology evidence="1">Multi-pass membrane protein</topology>
    </subcellularLocation>
</comment>
<keyword evidence="11" id="KW-1185">Reference proteome</keyword>
<dbReference type="OrthoDB" id="445589at2"/>
<keyword evidence="7 9" id="KW-0472">Membrane</keyword>
<evidence type="ECO:0000256" key="5">
    <source>
        <dbReference type="ARBA" id="ARBA00022989"/>
    </source>
</evidence>
<comment type="similarity">
    <text evidence="8">Belongs to the anion channel-forming bestrophin (TC 1.A.46) family.</text>
</comment>
<keyword evidence="4 9" id="KW-0812">Transmembrane</keyword>
<keyword evidence="6" id="KW-0406">Ion transport</keyword>
<proteinExistence type="inferred from homology"/>
<dbReference type="GO" id="GO:0005254">
    <property type="term" value="F:chloride channel activity"/>
    <property type="evidence" value="ECO:0007669"/>
    <property type="project" value="InterPro"/>
</dbReference>
<dbReference type="PANTHER" id="PTHR33281">
    <property type="entry name" value="UPF0187 PROTEIN YNEE"/>
    <property type="match status" value="1"/>
</dbReference>
<dbReference type="Pfam" id="PF25539">
    <property type="entry name" value="Bestrophin_2"/>
    <property type="match status" value="2"/>
</dbReference>
<evidence type="ECO:0008006" key="12">
    <source>
        <dbReference type="Google" id="ProtNLM"/>
    </source>
</evidence>
<dbReference type="Proteomes" id="UP000067626">
    <property type="component" value="Chromosome"/>
</dbReference>
<sequence>MIVSRTLSARIVLRYTGLPVILHVLFGTSVAAAYKLLGYTWLSVPELPVSVLAAALGVLLAFRNNNAYDRWWEARTLWGGLVNTSRSIARQVLIFLPTQVSGEPGDQDEAIPASRLLQTAAMVEGDDDEEPPGIPSSVYGRSSDGAVRDQVGKALDLLEPSSRRKIRASLELGRAARNEAAAGSMEKVVENGRDLIYAQIGFVHALRCHLRRQDPIPQIENFFRPAVLDALRQEQNVPAAILVWMGTRLRRIYGREASPQDVFRLVAMDGSLTDLTNILGACERIKNTPIPRQYDFLPRAMVRVYLLLVPLSVVSELGWMTAAVTATVAFLFIAMDAIGRDIETPFEDDVSDIPMTSLCRTIEINLRQMLGEAALPAPLQPMKGMLY</sequence>
<dbReference type="STRING" id="52.CMC5_009670"/>
<evidence type="ECO:0000256" key="1">
    <source>
        <dbReference type="ARBA" id="ARBA00004651"/>
    </source>
</evidence>
<dbReference type="PANTHER" id="PTHR33281:SF19">
    <property type="entry name" value="VOLTAGE-DEPENDENT ANION CHANNEL-FORMING PROTEIN YNEE"/>
    <property type="match status" value="1"/>
</dbReference>
<dbReference type="AlphaFoldDB" id="A0A0K1E7I6"/>